<dbReference type="PANTHER" id="PTHR34023">
    <property type="entry name" value="RNASE H DOMAIN-CONTAINING PROTEIN"/>
    <property type="match status" value="1"/>
</dbReference>
<reference evidence="1 2" key="1">
    <citation type="submission" date="2023-03" db="EMBL/GenBank/DDBJ databases">
        <title>WGS of Gossypium arboreum.</title>
        <authorList>
            <person name="Yu D."/>
        </authorList>
    </citation>
    <scope>NUCLEOTIDE SEQUENCE [LARGE SCALE GENOMIC DNA]</scope>
    <source>
        <tissue evidence="1">Leaf</tissue>
    </source>
</reference>
<name>A0ABR0PZH0_GOSAR</name>
<evidence type="ECO:0000313" key="1">
    <source>
        <dbReference type="EMBL" id="KAK5832187.1"/>
    </source>
</evidence>
<gene>
    <name evidence="1" type="ORF">PVK06_015987</name>
</gene>
<dbReference type="PANTHER" id="PTHR34023:SF4">
    <property type="entry name" value="RNASE H TYPE-1 DOMAIN-CONTAINING PROTEIN"/>
    <property type="match status" value="1"/>
</dbReference>
<accession>A0ABR0PZH0</accession>
<protein>
    <recommendedName>
        <fullName evidence="3">RNase H type-1 domain-containing protein</fullName>
    </recommendedName>
</protein>
<evidence type="ECO:0008006" key="3">
    <source>
        <dbReference type="Google" id="ProtNLM"/>
    </source>
</evidence>
<keyword evidence="2" id="KW-1185">Reference proteome</keyword>
<dbReference type="EMBL" id="JARKNE010000005">
    <property type="protein sequence ID" value="KAK5832187.1"/>
    <property type="molecule type" value="Genomic_DNA"/>
</dbReference>
<dbReference type="Proteomes" id="UP001358586">
    <property type="component" value="Chromosome 5"/>
</dbReference>
<organism evidence="1 2">
    <name type="scientific">Gossypium arboreum</name>
    <name type="common">Tree cotton</name>
    <name type="synonym">Gossypium nanking</name>
    <dbReference type="NCBI Taxonomy" id="29729"/>
    <lineage>
        <taxon>Eukaryota</taxon>
        <taxon>Viridiplantae</taxon>
        <taxon>Streptophyta</taxon>
        <taxon>Embryophyta</taxon>
        <taxon>Tracheophyta</taxon>
        <taxon>Spermatophyta</taxon>
        <taxon>Magnoliopsida</taxon>
        <taxon>eudicotyledons</taxon>
        <taxon>Gunneridae</taxon>
        <taxon>Pentapetalae</taxon>
        <taxon>rosids</taxon>
        <taxon>malvids</taxon>
        <taxon>Malvales</taxon>
        <taxon>Malvaceae</taxon>
        <taxon>Malvoideae</taxon>
        <taxon>Gossypium</taxon>
    </lineage>
</organism>
<sequence length="123" mass="14257">MNQGECGWLGVNNKTKGVHRGSGGYHQVEIENNNTLLIVVIQNRVVVSSKYSEVRQVYEWCFKDWVVTFYQILRDNNSVVDCIAKEVRGEMEKLIIHVDPPKYVRSILEDDIHRVMHTLIAKD</sequence>
<comment type="caution">
    <text evidence="1">The sequence shown here is derived from an EMBL/GenBank/DDBJ whole genome shotgun (WGS) entry which is preliminary data.</text>
</comment>
<proteinExistence type="predicted"/>
<evidence type="ECO:0000313" key="2">
    <source>
        <dbReference type="Proteomes" id="UP001358586"/>
    </source>
</evidence>